<evidence type="ECO:0000313" key="1">
    <source>
        <dbReference type="EMBL" id="MFK0523983.1"/>
    </source>
</evidence>
<evidence type="ECO:0000313" key="2">
    <source>
        <dbReference type="Proteomes" id="UP001618531"/>
    </source>
</evidence>
<accession>A0ABW8HWW0</accession>
<sequence>MNSVNEQQTKWIVHEQHYNLKLLLQNEPEEIKYFDPIESIQQDFLFKLVSKRTAKICSMRFK</sequence>
<proteinExistence type="predicted"/>
<gene>
    <name evidence="1" type="ORF">ACINKY_17425</name>
</gene>
<protein>
    <submittedName>
        <fullName evidence="1">Uncharacterized protein</fullName>
    </submittedName>
</protein>
<keyword evidence="2" id="KW-1185">Reference proteome</keyword>
<dbReference type="Proteomes" id="UP001618531">
    <property type="component" value="Unassembled WGS sequence"/>
</dbReference>
<dbReference type="EMBL" id="JBIYSL010000004">
    <property type="protein sequence ID" value="MFK0523983.1"/>
    <property type="molecule type" value="Genomic_DNA"/>
</dbReference>
<name>A0ABW8HWW0_9BACL</name>
<organism evidence="1 2">
    <name type="scientific">Paenibacillus illinoisensis</name>
    <dbReference type="NCBI Taxonomy" id="59845"/>
    <lineage>
        <taxon>Bacteria</taxon>
        <taxon>Bacillati</taxon>
        <taxon>Bacillota</taxon>
        <taxon>Bacilli</taxon>
        <taxon>Bacillales</taxon>
        <taxon>Paenibacillaceae</taxon>
        <taxon>Paenibacillus</taxon>
    </lineage>
</organism>
<reference evidence="1 2" key="1">
    <citation type="submission" date="2024-11" db="EMBL/GenBank/DDBJ databases">
        <title>Identification and Characterization of a Novel Fosfomycin Bacillithiol Transferase FosB8 in Paenibacillus illinoisensis.</title>
        <authorList>
            <person name="Lu W."/>
        </authorList>
    </citation>
    <scope>NUCLEOTIDE SEQUENCE [LARGE SCALE GENOMIC DNA]</scope>
    <source>
        <strain evidence="1 2">WP77</strain>
    </source>
</reference>
<dbReference type="RefSeq" id="WP_402876456.1">
    <property type="nucleotide sequence ID" value="NZ_JBIYSL010000004.1"/>
</dbReference>
<comment type="caution">
    <text evidence="1">The sequence shown here is derived from an EMBL/GenBank/DDBJ whole genome shotgun (WGS) entry which is preliminary data.</text>
</comment>